<accession>A0AAV0P2V8</accession>
<dbReference type="EMBL" id="CAMGYJ010000008">
    <property type="protein sequence ID" value="CAI0464884.1"/>
    <property type="molecule type" value="Genomic_DNA"/>
</dbReference>
<reference evidence="2" key="1">
    <citation type="submission" date="2022-08" db="EMBL/GenBank/DDBJ databases">
        <authorList>
            <person name="Gutierrez-Valencia J."/>
        </authorList>
    </citation>
    <scope>NUCLEOTIDE SEQUENCE</scope>
</reference>
<evidence type="ECO:0000313" key="3">
    <source>
        <dbReference type="Proteomes" id="UP001154282"/>
    </source>
</evidence>
<protein>
    <submittedName>
        <fullName evidence="2">Uncharacterized protein</fullName>
    </submittedName>
</protein>
<feature type="region of interest" description="Disordered" evidence="1">
    <location>
        <begin position="1"/>
        <end position="25"/>
    </location>
</feature>
<comment type="caution">
    <text evidence="2">The sequence shown here is derived from an EMBL/GenBank/DDBJ whole genome shotgun (WGS) entry which is preliminary data.</text>
</comment>
<dbReference type="AlphaFoldDB" id="A0AAV0P2V8"/>
<organism evidence="2 3">
    <name type="scientific">Linum tenue</name>
    <dbReference type="NCBI Taxonomy" id="586396"/>
    <lineage>
        <taxon>Eukaryota</taxon>
        <taxon>Viridiplantae</taxon>
        <taxon>Streptophyta</taxon>
        <taxon>Embryophyta</taxon>
        <taxon>Tracheophyta</taxon>
        <taxon>Spermatophyta</taxon>
        <taxon>Magnoliopsida</taxon>
        <taxon>eudicotyledons</taxon>
        <taxon>Gunneridae</taxon>
        <taxon>Pentapetalae</taxon>
        <taxon>rosids</taxon>
        <taxon>fabids</taxon>
        <taxon>Malpighiales</taxon>
        <taxon>Linaceae</taxon>
        <taxon>Linum</taxon>
    </lineage>
</organism>
<feature type="compositionally biased region" description="Polar residues" evidence="1">
    <location>
        <begin position="9"/>
        <end position="25"/>
    </location>
</feature>
<gene>
    <name evidence="2" type="ORF">LITE_LOCUS36360</name>
</gene>
<keyword evidence="3" id="KW-1185">Reference proteome</keyword>
<dbReference type="Proteomes" id="UP001154282">
    <property type="component" value="Unassembled WGS sequence"/>
</dbReference>
<evidence type="ECO:0000256" key="1">
    <source>
        <dbReference type="SAM" id="MobiDB-lite"/>
    </source>
</evidence>
<evidence type="ECO:0000313" key="2">
    <source>
        <dbReference type="EMBL" id="CAI0464884.1"/>
    </source>
</evidence>
<proteinExistence type="predicted"/>
<sequence>MVVMLFTGRPQSTPSSMITDQWMGS</sequence>
<name>A0AAV0P2V8_9ROSI</name>